<organism evidence="1 2">
    <name type="scientific">Spiribacter salinus</name>
    <dbReference type="NCBI Taxonomy" id="1335746"/>
    <lineage>
        <taxon>Bacteria</taxon>
        <taxon>Pseudomonadati</taxon>
        <taxon>Pseudomonadota</taxon>
        <taxon>Gammaproteobacteria</taxon>
        <taxon>Chromatiales</taxon>
        <taxon>Ectothiorhodospiraceae</taxon>
        <taxon>Spiribacter</taxon>
    </lineage>
</organism>
<dbReference type="AlphaFoldDB" id="A0A540VW58"/>
<proteinExistence type="predicted"/>
<dbReference type="EMBL" id="VIFK01000001">
    <property type="protein sequence ID" value="TQF01001.1"/>
    <property type="molecule type" value="Genomic_DNA"/>
</dbReference>
<gene>
    <name evidence="1" type="ORF">FKY71_00005</name>
</gene>
<reference evidence="1 2" key="1">
    <citation type="submission" date="2019-06" db="EMBL/GenBank/DDBJ databases">
        <title>Metagenome assembled Genome of Spiribacter salinus SL48-SHIP from the microbial mat of Salt Lake 48 (Novosibirsk region, Russia).</title>
        <authorList>
            <person name="Shipova A."/>
            <person name="Rozanov A.S."/>
            <person name="Bryanskaya A.V."/>
            <person name="Peltek S.E."/>
        </authorList>
    </citation>
    <scope>NUCLEOTIDE SEQUENCE [LARGE SCALE GENOMIC DNA]</scope>
    <source>
        <strain evidence="1">SL48-SHIP-2</strain>
    </source>
</reference>
<protein>
    <recommendedName>
        <fullName evidence="3">Type 4 fimbrial biogenesis protein PilX N-terminal domain-containing protein</fullName>
    </recommendedName>
</protein>
<evidence type="ECO:0000313" key="2">
    <source>
        <dbReference type="Proteomes" id="UP000315400"/>
    </source>
</evidence>
<sequence length="151" mass="16588">MTSGHRQHGAALIVVLAVVLVAAMMAFEGLQRSLLAARVSGLAAERAIAFEAAESALRRGAAQRERLARSPMVPDPRMDPAAWRAVLLRDGTPVSLEADHALHEPPRVVVERTQSGHRLTVFARGPRARAEVILQVRLVDDSPSRLWRRLR</sequence>
<dbReference type="Proteomes" id="UP000315400">
    <property type="component" value="Unassembled WGS sequence"/>
</dbReference>
<dbReference type="STRING" id="1260251.SPISAL_06200"/>
<comment type="caution">
    <text evidence="1">The sequence shown here is derived from an EMBL/GenBank/DDBJ whole genome shotgun (WGS) entry which is preliminary data.</text>
</comment>
<accession>A0A540VW58</accession>
<evidence type="ECO:0000313" key="1">
    <source>
        <dbReference type="EMBL" id="TQF01001.1"/>
    </source>
</evidence>
<evidence type="ECO:0008006" key="3">
    <source>
        <dbReference type="Google" id="ProtNLM"/>
    </source>
</evidence>
<name>A0A540VW58_9GAMM</name>